<dbReference type="CDD" id="cd16415">
    <property type="entry name" value="HAD_dREG-2_like"/>
    <property type="match status" value="1"/>
</dbReference>
<name>A0A2J7QU82_9NEOP</name>
<dbReference type="InterPro" id="IPR036412">
    <property type="entry name" value="HAD-like_sf"/>
</dbReference>
<dbReference type="OrthoDB" id="444127at2759"/>
<evidence type="ECO:0000313" key="1">
    <source>
        <dbReference type="EMBL" id="PNF32148.1"/>
    </source>
</evidence>
<dbReference type="FunCoup" id="A0A2J7QU82">
    <property type="interactions" value="458"/>
</dbReference>
<keyword evidence="2" id="KW-1185">Reference proteome</keyword>
<comment type="caution">
    <text evidence="1">The sequence shown here is derived from an EMBL/GenBank/DDBJ whole genome shotgun (WGS) entry which is preliminary data.</text>
</comment>
<dbReference type="Proteomes" id="UP000235965">
    <property type="component" value="Unassembled WGS sequence"/>
</dbReference>
<protein>
    <submittedName>
        <fullName evidence="1">Rhythmically expressed gene 2 protein</fullName>
    </submittedName>
</protein>
<dbReference type="Gene3D" id="1.10.150.720">
    <property type="entry name" value="Haloacid dehalogenase-like hydrolase"/>
    <property type="match status" value="1"/>
</dbReference>
<evidence type="ECO:0000313" key="2">
    <source>
        <dbReference type="Proteomes" id="UP000235965"/>
    </source>
</evidence>
<dbReference type="NCBIfam" id="TIGR02252">
    <property type="entry name" value="DREG-2"/>
    <property type="match status" value="1"/>
</dbReference>
<dbReference type="InterPro" id="IPR006439">
    <property type="entry name" value="HAD-SF_hydro_IA"/>
</dbReference>
<dbReference type="PANTHER" id="PTHR46191">
    <property type="match status" value="1"/>
</dbReference>
<reference evidence="1 2" key="1">
    <citation type="submission" date="2017-12" db="EMBL/GenBank/DDBJ databases">
        <title>Hemimetabolous genomes reveal molecular basis of termite eusociality.</title>
        <authorList>
            <person name="Harrison M.C."/>
            <person name="Jongepier E."/>
            <person name="Robertson H.M."/>
            <person name="Arning N."/>
            <person name="Bitard-Feildel T."/>
            <person name="Chao H."/>
            <person name="Childers C.P."/>
            <person name="Dinh H."/>
            <person name="Doddapaneni H."/>
            <person name="Dugan S."/>
            <person name="Gowin J."/>
            <person name="Greiner C."/>
            <person name="Han Y."/>
            <person name="Hu H."/>
            <person name="Hughes D.S.T."/>
            <person name="Huylmans A.-K."/>
            <person name="Kemena C."/>
            <person name="Kremer L.P.M."/>
            <person name="Lee S.L."/>
            <person name="Lopez-Ezquerra A."/>
            <person name="Mallet L."/>
            <person name="Monroy-Kuhn J.M."/>
            <person name="Moser A."/>
            <person name="Murali S.C."/>
            <person name="Muzny D.M."/>
            <person name="Otani S."/>
            <person name="Piulachs M.-D."/>
            <person name="Poelchau M."/>
            <person name="Qu J."/>
            <person name="Schaub F."/>
            <person name="Wada-Katsumata A."/>
            <person name="Worley K.C."/>
            <person name="Xie Q."/>
            <person name="Ylla G."/>
            <person name="Poulsen M."/>
            <person name="Gibbs R.A."/>
            <person name="Schal C."/>
            <person name="Richards S."/>
            <person name="Belles X."/>
            <person name="Korb J."/>
            <person name="Bornberg-Bauer E."/>
        </authorList>
    </citation>
    <scope>NUCLEOTIDE SEQUENCE [LARGE SCALE GENOMIC DNA]</scope>
    <source>
        <tissue evidence="1">Whole body</tissue>
    </source>
</reference>
<dbReference type="SFLD" id="SFLDG01129">
    <property type="entry name" value="C1.5:_HAD__Beta-PGM__Phosphata"/>
    <property type="match status" value="1"/>
</dbReference>
<organism evidence="1 2">
    <name type="scientific">Cryptotermes secundus</name>
    <dbReference type="NCBI Taxonomy" id="105785"/>
    <lineage>
        <taxon>Eukaryota</taxon>
        <taxon>Metazoa</taxon>
        <taxon>Ecdysozoa</taxon>
        <taxon>Arthropoda</taxon>
        <taxon>Hexapoda</taxon>
        <taxon>Insecta</taxon>
        <taxon>Pterygota</taxon>
        <taxon>Neoptera</taxon>
        <taxon>Polyneoptera</taxon>
        <taxon>Dictyoptera</taxon>
        <taxon>Blattodea</taxon>
        <taxon>Blattoidea</taxon>
        <taxon>Termitoidae</taxon>
        <taxon>Kalotermitidae</taxon>
        <taxon>Cryptotermitinae</taxon>
        <taxon>Cryptotermes</taxon>
    </lineage>
</organism>
<dbReference type="GO" id="GO:0005634">
    <property type="term" value="C:nucleus"/>
    <property type="evidence" value="ECO:0007669"/>
    <property type="project" value="TreeGrafter"/>
</dbReference>
<dbReference type="InterPro" id="IPR051828">
    <property type="entry name" value="HAD-like_hydrolase_domain"/>
</dbReference>
<sequence>MHQFSRLRLVTFDVTETLLTFRVPPAEKYADVGAQFGVIVDPNVISANFKKHWRYMSTSHPNFGQRTGLGWEKWWKLLVNKTFQDTVQGNAYNVSIFDTIGDHLIELYKTCECWKTVEGAEELLNHFNKLRVPLGIISNYDERLETVLEAMDLHHHFQFIITSYCAGFEKPDSRIFRLALCQLGNGSIKPNEALHVGNMPEIDYLGAVKAGWNAALVHQNPKKVTEHYHGVDPELVFETLKDFESYITHLHK</sequence>
<accession>A0A2J7QU82</accession>
<dbReference type="NCBIfam" id="TIGR01549">
    <property type="entry name" value="HAD-SF-IA-v1"/>
    <property type="match status" value="1"/>
</dbReference>
<dbReference type="SFLD" id="SFLDS00003">
    <property type="entry name" value="Haloacid_Dehalogenase"/>
    <property type="match status" value="1"/>
</dbReference>
<dbReference type="PANTHER" id="PTHR46191:SF2">
    <property type="entry name" value="HALOACID DEHALOGENASE-LIKE HYDROLASE DOMAIN-CONTAINING PROTEIN 3"/>
    <property type="match status" value="1"/>
</dbReference>
<dbReference type="Gene3D" id="3.40.50.1000">
    <property type="entry name" value="HAD superfamily/HAD-like"/>
    <property type="match status" value="1"/>
</dbReference>
<proteinExistence type="predicted"/>
<dbReference type="Pfam" id="PF00702">
    <property type="entry name" value="Hydrolase"/>
    <property type="match status" value="1"/>
</dbReference>
<dbReference type="EMBL" id="NEVH01011187">
    <property type="protein sequence ID" value="PNF32148.1"/>
    <property type="molecule type" value="Genomic_DNA"/>
</dbReference>
<dbReference type="InterPro" id="IPR011949">
    <property type="entry name" value="HAD-SF_hydro_IA_REG-2-like"/>
</dbReference>
<dbReference type="STRING" id="105785.A0A2J7QU82"/>
<dbReference type="AlphaFoldDB" id="A0A2J7QU82"/>
<dbReference type="InterPro" id="IPR044924">
    <property type="entry name" value="HAD-SF_hydro_IA_REG-2-like_cap"/>
</dbReference>
<dbReference type="InterPro" id="IPR023214">
    <property type="entry name" value="HAD_sf"/>
</dbReference>
<gene>
    <name evidence="1" type="primary">Reg-2</name>
    <name evidence="1" type="ORF">B7P43_G02847</name>
</gene>
<dbReference type="InParanoid" id="A0A2J7QU82"/>
<dbReference type="SUPFAM" id="SSF56784">
    <property type="entry name" value="HAD-like"/>
    <property type="match status" value="1"/>
</dbReference>